<protein>
    <submittedName>
        <fullName evidence="3">Uncharacterized protein</fullName>
    </submittedName>
</protein>
<feature type="transmembrane region" description="Helical" evidence="2">
    <location>
        <begin position="77"/>
        <end position="103"/>
    </location>
</feature>
<proteinExistence type="predicted"/>
<keyword evidence="2" id="KW-0472">Membrane</keyword>
<evidence type="ECO:0000256" key="1">
    <source>
        <dbReference type="SAM" id="MobiDB-lite"/>
    </source>
</evidence>
<keyword evidence="2" id="KW-0812">Transmembrane</keyword>
<dbReference type="SUPFAM" id="SSF103473">
    <property type="entry name" value="MFS general substrate transporter"/>
    <property type="match status" value="1"/>
</dbReference>
<dbReference type="Proteomes" id="UP000196581">
    <property type="component" value="Unassembled WGS sequence"/>
</dbReference>
<dbReference type="RefSeq" id="WP_087009394.1">
    <property type="nucleotide sequence ID" value="NZ_FWFF01000022.1"/>
</dbReference>
<dbReference type="AlphaFoldDB" id="A0A1X6XQD1"/>
<accession>A0A1X6XQD1</accession>
<reference evidence="4" key="1">
    <citation type="submission" date="2017-02" db="EMBL/GenBank/DDBJ databases">
        <authorList>
            <person name="Dridi B."/>
        </authorList>
    </citation>
    <scope>NUCLEOTIDE SEQUENCE [LARGE SCALE GENOMIC DNA]</scope>
    <source>
        <strain evidence="4">B Co 03.10</strain>
    </source>
</reference>
<name>A0A1X6XQD1_9MICO</name>
<evidence type="ECO:0000313" key="4">
    <source>
        <dbReference type="Proteomes" id="UP000196581"/>
    </source>
</evidence>
<sequence>MSTEHGSPAPGDDRTDDHADDELTVVARDPHRRARLLRYLPLVLAAVVSVPLLWLSIAFSLEVSMIAVYILQLGAGGWAVFGVALMSLGGFICLVGALVCLFVGWRRDTWRWRWIWAGATVLAAGFMPLLGLVTGTFWE</sequence>
<dbReference type="InterPro" id="IPR036259">
    <property type="entry name" value="MFS_trans_sf"/>
</dbReference>
<evidence type="ECO:0000256" key="2">
    <source>
        <dbReference type="SAM" id="Phobius"/>
    </source>
</evidence>
<feature type="transmembrane region" description="Helical" evidence="2">
    <location>
        <begin position="42"/>
        <end position="71"/>
    </location>
</feature>
<gene>
    <name evidence="3" type="ORF">FM105_14445</name>
</gene>
<feature type="region of interest" description="Disordered" evidence="1">
    <location>
        <begin position="1"/>
        <end position="20"/>
    </location>
</feature>
<evidence type="ECO:0000313" key="3">
    <source>
        <dbReference type="EMBL" id="SLN01336.1"/>
    </source>
</evidence>
<keyword evidence="2" id="KW-1133">Transmembrane helix</keyword>
<keyword evidence="4" id="KW-1185">Reference proteome</keyword>
<dbReference type="EMBL" id="FWFF01000022">
    <property type="protein sequence ID" value="SLN01336.1"/>
    <property type="molecule type" value="Genomic_DNA"/>
</dbReference>
<feature type="transmembrane region" description="Helical" evidence="2">
    <location>
        <begin position="115"/>
        <end position="138"/>
    </location>
</feature>
<organism evidence="3 4">
    <name type="scientific">Brevibacterium yomogidense</name>
    <dbReference type="NCBI Taxonomy" id="946573"/>
    <lineage>
        <taxon>Bacteria</taxon>
        <taxon>Bacillati</taxon>
        <taxon>Actinomycetota</taxon>
        <taxon>Actinomycetes</taxon>
        <taxon>Micrococcales</taxon>
        <taxon>Brevibacteriaceae</taxon>
        <taxon>Brevibacterium</taxon>
    </lineage>
</organism>